<reference evidence="7 8" key="1">
    <citation type="journal article" date="2018" name="Int. J. Syst. Evol. Microbiol.">
        <title>Mesosutterella multiformis gen. nov., sp. nov., a member of the family Sutterellaceae and Sutterella megalosphaeroides sp. nov., isolated from human faeces.</title>
        <authorList>
            <person name="Sakamoto M."/>
            <person name="Ikeyama N."/>
            <person name="Kunihiro T."/>
            <person name="Iino T."/>
            <person name="Yuki M."/>
            <person name="Ohkuma M."/>
        </authorList>
    </citation>
    <scope>NUCLEOTIDE SEQUENCE [LARGE SCALE GENOMIC DNA]</scope>
    <source>
        <strain evidence="7 8">4NBBH2</strain>
    </source>
</reference>
<gene>
    <name evidence="7" type="ORF">MESMUL_10290</name>
</gene>
<evidence type="ECO:0000256" key="4">
    <source>
        <dbReference type="ARBA" id="ARBA00023002"/>
    </source>
</evidence>
<keyword evidence="2" id="KW-0285">Flavoprotein</keyword>
<keyword evidence="4" id="KW-0560">Oxidoreductase</keyword>
<proteinExistence type="predicted"/>
<dbReference type="InterPro" id="IPR027477">
    <property type="entry name" value="Succ_DH/fumarate_Rdtase_cat_sf"/>
</dbReference>
<evidence type="ECO:0000313" key="8">
    <source>
        <dbReference type="Proteomes" id="UP000266091"/>
    </source>
</evidence>
<accession>A0A401LH85</accession>
<accession>A0A388SBT9</accession>
<keyword evidence="5" id="KW-0812">Transmembrane</keyword>
<evidence type="ECO:0000256" key="3">
    <source>
        <dbReference type="ARBA" id="ARBA00022827"/>
    </source>
</evidence>
<keyword evidence="8" id="KW-1185">Reference proteome</keyword>
<keyword evidence="3" id="KW-0274">FAD</keyword>
<dbReference type="GO" id="GO:0008202">
    <property type="term" value="P:steroid metabolic process"/>
    <property type="evidence" value="ECO:0007669"/>
    <property type="project" value="UniProtKB-ARBA"/>
</dbReference>
<comment type="cofactor">
    <cofactor evidence="1">
        <name>FAD</name>
        <dbReference type="ChEBI" id="CHEBI:57692"/>
    </cofactor>
</comment>
<dbReference type="SUPFAM" id="SSF51905">
    <property type="entry name" value="FAD/NAD(P)-binding domain"/>
    <property type="match status" value="1"/>
</dbReference>
<dbReference type="Pfam" id="PF00890">
    <property type="entry name" value="FAD_binding_2"/>
    <property type="match status" value="1"/>
</dbReference>
<keyword evidence="5" id="KW-0472">Membrane</keyword>
<evidence type="ECO:0000259" key="6">
    <source>
        <dbReference type="Pfam" id="PF00890"/>
    </source>
</evidence>
<dbReference type="EMBL" id="BGZJ01000001">
    <property type="protein sequence ID" value="GBO93675.1"/>
    <property type="molecule type" value="Genomic_DNA"/>
</dbReference>
<evidence type="ECO:0000256" key="1">
    <source>
        <dbReference type="ARBA" id="ARBA00001974"/>
    </source>
</evidence>
<dbReference type="PRINTS" id="PR00411">
    <property type="entry name" value="PNDRDTASEI"/>
</dbReference>
<dbReference type="InterPro" id="IPR006311">
    <property type="entry name" value="TAT_signal"/>
</dbReference>
<protein>
    <recommendedName>
        <fullName evidence="6">FAD-dependent oxidoreductase 2 FAD-binding domain-containing protein</fullName>
    </recommendedName>
</protein>
<sequence>MTQLSRRTILKAGMAGFAASAFPGIAFAKAKKEDKKAAKSAAAYDAIVLGAGAAGLIAAITAVDSGAKRVAILEQMDRPNGNAIYALGNICGWGSKRQIRQGIKDTAEDFYKAMMVTSNWRADPALTRTYTNDIPSGLDWLEENIGIEFGKVKKAPYPREWRINPILGKGITGGSQMVQMLVAAAKKRGVVFLWQHRADKLITDDHERVIGVEAVAPDGRKKFFTKGGVTIATGGFSANPEMVDKYIGGWASRLAIRGSLSTTGANISLALPLNAKFVNMDQFHAGPIIAETHVNPNEVLNSGYGIIVDLRGKRFVDEVNTYVIKAKACAQNTIENKAWAIVDADCKVIGNMTHRFELLNTKYYKADSIEALAKDINIDPAVLKKDVDDYNNALKNGTLKQMNPPCSYRQPHPIAKAPFFAIPYEGGMTATFGGPLINTKAEVQTLEGHSIPGLYAAGNAAGGLFFRDYIGGAQLGGATVFGRIAGREMAARAKAAK</sequence>
<dbReference type="PROSITE" id="PS51318">
    <property type="entry name" value="TAT"/>
    <property type="match status" value="1"/>
</dbReference>
<dbReference type="OrthoDB" id="9813348at2"/>
<dbReference type="Gene3D" id="3.50.50.60">
    <property type="entry name" value="FAD/NAD(P)-binding domain"/>
    <property type="match status" value="1"/>
</dbReference>
<dbReference type="SUPFAM" id="SSF56425">
    <property type="entry name" value="Succinate dehydrogenase/fumarate reductase flavoprotein, catalytic domain"/>
    <property type="match status" value="1"/>
</dbReference>
<evidence type="ECO:0000256" key="5">
    <source>
        <dbReference type="SAM" id="Phobius"/>
    </source>
</evidence>
<dbReference type="PANTHER" id="PTHR43400">
    <property type="entry name" value="FUMARATE REDUCTASE"/>
    <property type="match status" value="1"/>
</dbReference>
<organism evidence="7 8">
    <name type="scientific">Mesosutterella multiformis</name>
    <dbReference type="NCBI Taxonomy" id="2259133"/>
    <lineage>
        <taxon>Bacteria</taxon>
        <taxon>Pseudomonadati</taxon>
        <taxon>Pseudomonadota</taxon>
        <taxon>Betaproteobacteria</taxon>
        <taxon>Burkholderiales</taxon>
        <taxon>Sutterellaceae</taxon>
        <taxon>Mesosutterella</taxon>
    </lineage>
</organism>
<dbReference type="InterPro" id="IPR003953">
    <property type="entry name" value="FAD-dep_OxRdtase_2_FAD-bd"/>
</dbReference>
<keyword evidence="5" id="KW-1133">Transmembrane helix</keyword>
<dbReference type="RefSeq" id="WP_116270007.1">
    <property type="nucleotide sequence ID" value="NZ_BGZJ01000001.1"/>
</dbReference>
<name>A0A388SBT9_9BURK</name>
<dbReference type="GO" id="GO:0016491">
    <property type="term" value="F:oxidoreductase activity"/>
    <property type="evidence" value="ECO:0007669"/>
    <property type="project" value="UniProtKB-KW"/>
</dbReference>
<dbReference type="Proteomes" id="UP000266091">
    <property type="component" value="Unassembled WGS sequence"/>
</dbReference>
<feature type="domain" description="FAD-dependent oxidoreductase 2 FAD-binding" evidence="6">
    <location>
        <begin position="45"/>
        <end position="464"/>
    </location>
</feature>
<dbReference type="Gene3D" id="3.90.700.10">
    <property type="entry name" value="Succinate dehydrogenase/fumarate reductase flavoprotein, catalytic domain"/>
    <property type="match status" value="1"/>
</dbReference>
<dbReference type="AlphaFoldDB" id="A0A388SBT9"/>
<evidence type="ECO:0000313" key="7">
    <source>
        <dbReference type="EMBL" id="GBO93675.1"/>
    </source>
</evidence>
<dbReference type="InterPro" id="IPR036188">
    <property type="entry name" value="FAD/NAD-bd_sf"/>
</dbReference>
<comment type="caution">
    <text evidence="7">The sequence shown here is derived from an EMBL/GenBank/DDBJ whole genome shotgun (WGS) entry which is preliminary data.</text>
</comment>
<dbReference type="InterPro" id="IPR050315">
    <property type="entry name" value="FAD-oxidoreductase_2"/>
</dbReference>
<evidence type="ECO:0000256" key="2">
    <source>
        <dbReference type="ARBA" id="ARBA00022630"/>
    </source>
</evidence>
<dbReference type="PRINTS" id="PR00368">
    <property type="entry name" value="FADPNR"/>
</dbReference>
<feature type="transmembrane region" description="Helical" evidence="5">
    <location>
        <begin position="42"/>
        <end position="63"/>
    </location>
</feature>
<dbReference type="PANTHER" id="PTHR43400:SF10">
    <property type="entry name" value="3-OXOSTEROID 1-DEHYDROGENASE"/>
    <property type="match status" value="1"/>
</dbReference>